<organism evidence="2 3">
    <name type="scientific">Arthrobacter crystallopoietes BAB-32</name>
    <dbReference type="NCBI Taxonomy" id="1246476"/>
    <lineage>
        <taxon>Bacteria</taxon>
        <taxon>Bacillati</taxon>
        <taxon>Actinomycetota</taxon>
        <taxon>Actinomycetes</taxon>
        <taxon>Micrococcales</taxon>
        <taxon>Micrococcaceae</taxon>
        <taxon>Crystallibacter</taxon>
    </lineage>
</organism>
<dbReference type="EMBL" id="ANPE02000116">
    <property type="protein sequence ID" value="EMY34402.1"/>
    <property type="molecule type" value="Genomic_DNA"/>
</dbReference>
<protein>
    <recommendedName>
        <fullName evidence="4">Carboxypeptidase regulatory-like domain-containing protein</fullName>
    </recommendedName>
</protein>
<evidence type="ECO:0008006" key="4">
    <source>
        <dbReference type="Google" id="ProtNLM"/>
    </source>
</evidence>
<dbReference type="Proteomes" id="UP000010729">
    <property type="component" value="Unassembled WGS sequence"/>
</dbReference>
<dbReference type="RefSeq" id="WP_005268818.1">
    <property type="nucleotide sequence ID" value="NZ_ANPE02000116.1"/>
</dbReference>
<dbReference type="SUPFAM" id="SSF49464">
    <property type="entry name" value="Carboxypeptidase regulatory domain-like"/>
    <property type="match status" value="1"/>
</dbReference>
<evidence type="ECO:0000313" key="2">
    <source>
        <dbReference type="EMBL" id="EMY34402.1"/>
    </source>
</evidence>
<feature type="region of interest" description="Disordered" evidence="1">
    <location>
        <begin position="202"/>
        <end position="225"/>
    </location>
</feature>
<dbReference type="OrthoDB" id="5115670at2"/>
<name>N1V2W3_9MICC</name>
<reference evidence="2 3" key="1">
    <citation type="journal article" date="2013" name="Genome Announc.">
        <title>Draft Genome Sequence of Arthrobacter crystallopoietes Strain BAB-32, Revealing Genes for Bioremediation.</title>
        <authorList>
            <person name="Joshi M.N."/>
            <person name="Pandit A.S."/>
            <person name="Sharma A."/>
            <person name="Pandya R.V."/>
            <person name="Desai S.M."/>
            <person name="Saxena A.K."/>
            <person name="Bagatharia S.B."/>
        </authorList>
    </citation>
    <scope>NUCLEOTIDE SEQUENCE [LARGE SCALE GENOMIC DNA]</scope>
    <source>
        <strain evidence="2 3">BAB-32</strain>
    </source>
</reference>
<dbReference type="AlphaFoldDB" id="N1V2W3"/>
<accession>N1V2W3</accession>
<proteinExistence type="predicted"/>
<evidence type="ECO:0000256" key="1">
    <source>
        <dbReference type="SAM" id="MobiDB-lite"/>
    </source>
</evidence>
<feature type="region of interest" description="Disordered" evidence="1">
    <location>
        <begin position="20"/>
        <end position="45"/>
    </location>
</feature>
<evidence type="ECO:0000313" key="3">
    <source>
        <dbReference type="Proteomes" id="UP000010729"/>
    </source>
</evidence>
<comment type="caution">
    <text evidence="2">The sequence shown here is derived from an EMBL/GenBank/DDBJ whole genome shotgun (WGS) entry which is preliminary data.</text>
</comment>
<feature type="compositionally biased region" description="Basic and acidic residues" evidence="1">
    <location>
        <begin position="216"/>
        <end position="225"/>
    </location>
</feature>
<keyword evidence="3" id="KW-1185">Reference proteome</keyword>
<sequence>MSLARTALKDFTAFVSAAVSSSSVSVDDGSASPEDPSPGDGSRVSIRPLALDRASRSHHAGEVLDLELTVAVSSRGEQALENTETLLTALESAGRYRVAPADHGTAAPGVFSFLVRIPVAVRLDVPVGPPVREPLHLQLGTGRLLHGTVVGPDGTPLASARVRAHASARTAASGPDGRFELLTTHDPTQHFTVEFNGTARRMSAESTDLPVTLRWEPADHERGTS</sequence>
<dbReference type="InterPro" id="IPR008969">
    <property type="entry name" value="CarboxyPept-like_regulatory"/>
</dbReference>
<feature type="compositionally biased region" description="Low complexity" evidence="1">
    <location>
        <begin position="20"/>
        <end position="32"/>
    </location>
</feature>
<gene>
    <name evidence="2" type="ORF">D477_009895</name>
</gene>